<comment type="caution">
    <text evidence="3">The sequence shown here is derived from an EMBL/GenBank/DDBJ whole genome shotgun (WGS) entry which is preliminary data.</text>
</comment>
<accession>A0ABT3FX28</accession>
<keyword evidence="4" id="KW-1185">Reference proteome</keyword>
<keyword evidence="2" id="KW-1133">Transmembrane helix</keyword>
<evidence type="ECO:0000313" key="3">
    <source>
        <dbReference type="EMBL" id="MCW1912139.1"/>
    </source>
</evidence>
<name>A0ABT3FX28_9BACT</name>
<keyword evidence="2" id="KW-0472">Membrane</keyword>
<dbReference type="Proteomes" id="UP001165653">
    <property type="component" value="Unassembled WGS sequence"/>
</dbReference>
<evidence type="ECO:0000256" key="2">
    <source>
        <dbReference type="SAM" id="Phobius"/>
    </source>
</evidence>
<keyword evidence="2" id="KW-0812">Transmembrane</keyword>
<gene>
    <name evidence="3" type="ORF">OJ996_01055</name>
</gene>
<dbReference type="RefSeq" id="WP_264510261.1">
    <property type="nucleotide sequence ID" value="NZ_JAPDDR010000001.1"/>
</dbReference>
<feature type="region of interest" description="Disordered" evidence="1">
    <location>
        <begin position="28"/>
        <end position="47"/>
    </location>
</feature>
<proteinExistence type="predicted"/>
<dbReference type="EMBL" id="JAPDDR010000001">
    <property type="protein sequence ID" value="MCW1912139.1"/>
    <property type="molecule type" value="Genomic_DNA"/>
</dbReference>
<protein>
    <submittedName>
        <fullName evidence="3">Uncharacterized protein</fullName>
    </submittedName>
</protein>
<evidence type="ECO:0000313" key="4">
    <source>
        <dbReference type="Proteomes" id="UP001165653"/>
    </source>
</evidence>
<sequence>MHRNVEIRYTPRKLSTGLSGLMSFPDTSHSVMRPDQPAPSTAAGAGRPTGSKTLFFLFVATFSAVFVLFVCWQLGRWL</sequence>
<reference evidence="3" key="1">
    <citation type="submission" date="2022-10" db="EMBL/GenBank/DDBJ databases">
        <title>Luteolibacter sp. GHJ8, whole genome shotgun sequencing project.</title>
        <authorList>
            <person name="Zhao G."/>
            <person name="Shen L."/>
        </authorList>
    </citation>
    <scope>NUCLEOTIDE SEQUENCE</scope>
    <source>
        <strain evidence="3">GHJ8</strain>
    </source>
</reference>
<evidence type="ECO:0000256" key="1">
    <source>
        <dbReference type="SAM" id="MobiDB-lite"/>
    </source>
</evidence>
<feature type="transmembrane region" description="Helical" evidence="2">
    <location>
        <begin position="54"/>
        <end position="75"/>
    </location>
</feature>
<organism evidence="3 4">
    <name type="scientific">Luteolibacter rhizosphaerae</name>
    <dbReference type="NCBI Taxonomy" id="2989719"/>
    <lineage>
        <taxon>Bacteria</taxon>
        <taxon>Pseudomonadati</taxon>
        <taxon>Verrucomicrobiota</taxon>
        <taxon>Verrucomicrobiia</taxon>
        <taxon>Verrucomicrobiales</taxon>
        <taxon>Verrucomicrobiaceae</taxon>
        <taxon>Luteolibacter</taxon>
    </lineage>
</organism>